<dbReference type="Gene3D" id="3.40.190.10">
    <property type="entry name" value="Periplasmic binding protein-like II"/>
    <property type="match status" value="2"/>
</dbReference>
<dbReference type="GO" id="GO:0003677">
    <property type="term" value="F:DNA binding"/>
    <property type="evidence" value="ECO:0007669"/>
    <property type="project" value="UniProtKB-KW"/>
</dbReference>
<dbReference type="FunFam" id="1.10.10.10:FF:000001">
    <property type="entry name" value="LysR family transcriptional regulator"/>
    <property type="match status" value="1"/>
</dbReference>
<evidence type="ECO:0000313" key="6">
    <source>
        <dbReference type="EMBL" id="TXL75942.1"/>
    </source>
</evidence>
<comment type="caution">
    <text evidence="6">The sequence shown here is derived from an EMBL/GenBank/DDBJ whole genome shotgun (WGS) entry which is preliminary data.</text>
</comment>
<dbReference type="Gene3D" id="1.10.10.10">
    <property type="entry name" value="Winged helix-like DNA-binding domain superfamily/Winged helix DNA-binding domain"/>
    <property type="match status" value="1"/>
</dbReference>
<dbReference type="SUPFAM" id="SSF53850">
    <property type="entry name" value="Periplasmic binding protein-like II"/>
    <property type="match status" value="1"/>
</dbReference>
<comment type="similarity">
    <text evidence="1">Belongs to the LysR transcriptional regulatory family.</text>
</comment>
<evidence type="ECO:0000313" key="7">
    <source>
        <dbReference type="Proteomes" id="UP000321638"/>
    </source>
</evidence>
<dbReference type="InterPro" id="IPR036388">
    <property type="entry name" value="WH-like_DNA-bd_sf"/>
</dbReference>
<dbReference type="PANTHER" id="PTHR30346:SF28">
    <property type="entry name" value="HTH-TYPE TRANSCRIPTIONAL REGULATOR CYNR"/>
    <property type="match status" value="1"/>
</dbReference>
<dbReference type="PRINTS" id="PR00039">
    <property type="entry name" value="HTHLYSR"/>
</dbReference>
<keyword evidence="4" id="KW-0804">Transcription</keyword>
<evidence type="ECO:0000256" key="1">
    <source>
        <dbReference type="ARBA" id="ARBA00009437"/>
    </source>
</evidence>
<dbReference type="Pfam" id="PF03466">
    <property type="entry name" value="LysR_substrate"/>
    <property type="match status" value="1"/>
</dbReference>
<dbReference type="Pfam" id="PF00126">
    <property type="entry name" value="HTH_1"/>
    <property type="match status" value="1"/>
</dbReference>
<gene>
    <name evidence="6" type="ORF">FHP25_12665</name>
</gene>
<dbReference type="EMBL" id="VDUZ01000012">
    <property type="protein sequence ID" value="TXL75942.1"/>
    <property type="molecule type" value="Genomic_DNA"/>
</dbReference>
<organism evidence="6 7">
    <name type="scientific">Vineibacter terrae</name>
    <dbReference type="NCBI Taxonomy" id="2586908"/>
    <lineage>
        <taxon>Bacteria</taxon>
        <taxon>Pseudomonadati</taxon>
        <taxon>Pseudomonadota</taxon>
        <taxon>Alphaproteobacteria</taxon>
        <taxon>Hyphomicrobiales</taxon>
        <taxon>Vineibacter</taxon>
    </lineage>
</organism>
<feature type="domain" description="HTH lysR-type" evidence="5">
    <location>
        <begin position="4"/>
        <end position="61"/>
    </location>
</feature>
<keyword evidence="7" id="KW-1185">Reference proteome</keyword>
<dbReference type="GO" id="GO:0032993">
    <property type="term" value="C:protein-DNA complex"/>
    <property type="evidence" value="ECO:0007669"/>
    <property type="project" value="TreeGrafter"/>
</dbReference>
<dbReference type="OrthoDB" id="155872at2"/>
<dbReference type="PROSITE" id="PS50931">
    <property type="entry name" value="HTH_LYSR"/>
    <property type="match status" value="1"/>
</dbReference>
<keyword evidence="2" id="KW-0805">Transcription regulation</keyword>
<dbReference type="RefSeq" id="WP_147847303.1">
    <property type="nucleotide sequence ID" value="NZ_VDUZ01000012.1"/>
</dbReference>
<proteinExistence type="inferred from homology"/>
<dbReference type="InterPro" id="IPR005119">
    <property type="entry name" value="LysR_subst-bd"/>
</dbReference>
<dbReference type="CDD" id="cd05466">
    <property type="entry name" value="PBP2_LTTR_substrate"/>
    <property type="match status" value="1"/>
</dbReference>
<dbReference type="AlphaFoldDB" id="A0A5C8PMZ8"/>
<dbReference type="GO" id="GO:0003700">
    <property type="term" value="F:DNA-binding transcription factor activity"/>
    <property type="evidence" value="ECO:0007669"/>
    <property type="project" value="InterPro"/>
</dbReference>
<accession>A0A5C8PMZ8</accession>
<name>A0A5C8PMZ8_9HYPH</name>
<dbReference type="InterPro" id="IPR000847">
    <property type="entry name" value="LysR_HTH_N"/>
</dbReference>
<evidence type="ECO:0000256" key="2">
    <source>
        <dbReference type="ARBA" id="ARBA00023015"/>
    </source>
</evidence>
<reference evidence="6 7" key="1">
    <citation type="submission" date="2019-06" db="EMBL/GenBank/DDBJ databases">
        <title>New taxonomy in bacterial strain CC-CFT640, isolated from vineyard.</title>
        <authorList>
            <person name="Lin S.-Y."/>
            <person name="Tsai C.-F."/>
            <person name="Young C.-C."/>
        </authorList>
    </citation>
    <scope>NUCLEOTIDE SEQUENCE [LARGE SCALE GENOMIC DNA]</scope>
    <source>
        <strain evidence="6 7">CC-CFT640</strain>
    </source>
</reference>
<dbReference type="SUPFAM" id="SSF46785">
    <property type="entry name" value="Winged helix' DNA-binding domain"/>
    <property type="match status" value="1"/>
</dbReference>
<protein>
    <submittedName>
        <fullName evidence="6">LysR family transcriptional regulator</fullName>
    </submittedName>
</protein>
<dbReference type="InterPro" id="IPR036390">
    <property type="entry name" value="WH_DNA-bd_sf"/>
</dbReference>
<keyword evidence="3" id="KW-0238">DNA-binding</keyword>
<dbReference type="PANTHER" id="PTHR30346">
    <property type="entry name" value="TRANSCRIPTIONAL DUAL REGULATOR HCAR-RELATED"/>
    <property type="match status" value="1"/>
</dbReference>
<sequence length="327" mass="35690">MRSINLDQLRTFTEVVACGSFSAAARRLNLTQPAVSLQVRELERRLRISLIERMGRTARATAPGRELIEHARRIFRECESATSAMDRFRDGRVGRVHIATTLTALTYQLPSVLTRLRQDHPGIELQVTNMSTCDSVEAIIDNSVDLALITLPVDETHLRVTPLRPEMLVAIVSEATTDIPDFVTPDYVASQPLVLEHARGAIHGLIMQWLSGQLPLAREPMRLGTVEALKNVVALGPCMSIVPDVAVADTLPGIVVRPLSPPLPCTLGLAEHHNRPREPALDVVRQALLDLGTITSVDMTPCSQGRGHLLNGARGVRGPVPAMARVP</sequence>
<dbReference type="Proteomes" id="UP000321638">
    <property type="component" value="Unassembled WGS sequence"/>
</dbReference>
<evidence type="ECO:0000256" key="4">
    <source>
        <dbReference type="ARBA" id="ARBA00023163"/>
    </source>
</evidence>
<evidence type="ECO:0000256" key="3">
    <source>
        <dbReference type="ARBA" id="ARBA00023125"/>
    </source>
</evidence>
<evidence type="ECO:0000259" key="5">
    <source>
        <dbReference type="PROSITE" id="PS50931"/>
    </source>
</evidence>